<feature type="region of interest" description="Disordered" evidence="1">
    <location>
        <begin position="123"/>
        <end position="153"/>
    </location>
</feature>
<proteinExistence type="predicted"/>
<accession>A0A2J8QLL1</accession>
<feature type="region of interest" description="Disordered" evidence="1">
    <location>
        <begin position="56"/>
        <end position="90"/>
    </location>
</feature>
<organism evidence="2">
    <name type="scientific">Pan troglodytes</name>
    <name type="common">Chimpanzee</name>
    <dbReference type="NCBI Taxonomy" id="9598"/>
    <lineage>
        <taxon>Eukaryota</taxon>
        <taxon>Metazoa</taxon>
        <taxon>Chordata</taxon>
        <taxon>Craniata</taxon>
        <taxon>Vertebrata</taxon>
        <taxon>Euteleostomi</taxon>
        <taxon>Mammalia</taxon>
        <taxon>Eutheria</taxon>
        <taxon>Euarchontoglires</taxon>
        <taxon>Primates</taxon>
        <taxon>Haplorrhini</taxon>
        <taxon>Catarrhini</taxon>
        <taxon>Hominidae</taxon>
        <taxon>Pan</taxon>
    </lineage>
</organism>
<protein>
    <submittedName>
        <fullName evidence="2">EXOC3L4 isoform 6</fullName>
    </submittedName>
</protein>
<evidence type="ECO:0000256" key="1">
    <source>
        <dbReference type="SAM" id="MobiDB-lite"/>
    </source>
</evidence>
<comment type="caution">
    <text evidence="2">The sequence shown here is derived from an EMBL/GenBank/DDBJ whole genome shotgun (WGS) entry which is preliminary data.</text>
</comment>
<gene>
    <name evidence="2" type="ORF">CK820_G0024790</name>
</gene>
<feature type="non-terminal residue" evidence="2">
    <location>
        <position position="153"/>
    </location>
</feature>
<reference evidence="2" key="1">
    <citation type="submission" date="2017-12" db="EMBL/GenBank/DDBJ databases">
        <title>High-resolution comparative analysis of great ape genomes.</title>
        <authorList>
            <person name="Pollen A."/>
            <person name="Hastie A."/>
            <person name="Hormozdiari F."/>
            <person name="Dougherty M."/>
            <person name="Liu R."/>
            <person name="Chaisson M."/>
            <person name="Hoppe E."/>
            <person name="Hill C."/>
            <person name="Pang A."/>
            <person name="Hillier L."/>
            <person name="Baker C."/>
            <person name="Armstrong J."/>
            <person name="Shendure J."/>
            <person name="Paten B."/>
            <person name="Wilson R."/>
            <person name="Chao H."/>
            <person name="Schneider V."/>
            <person name="Ventura M."/>
            <person name="Kronenberg Z."/>
            <person name="Murali S."/>
            <person name="Gordon D."/>
            <person name="Cantsilieris S."/>
            <person name="Munson K."/>
            <person name="Nelson B."/>
            <person name="Raja A."/>
            <person name="Underwood J."/>
            <person name="Diekhans M."/>
            <person name="Fiddes I."/>
            <person name="Haussler D."/>
            <person name="Eichler E."/>
        </authorList>
    </citation>
    <scope>NUCLEOTIDE SEQUENCE [LARGE SCALE GENOMIC DNA]</scope>
    <source>
        <strain evidence="2">Yerkes chimp pedigree #C0471</strain>
    </source>
</reference>
<feature type="compositionally biased region" description="Polar residues" evidence="1">
    <location>
        <begin position="137"/>
        <end position="153"/>
    </location>
</feature>
<sequence>EPNAHRKDGTRLGLGSLRQAFSRASQRALTQVSKEDTGLFRRSSCSLFRSFRQALDEGPATGHSQATPEVPSGVMNGVSQQASTGAASEELKPEAVLISWAPRGWRCPPSRCLRSWRRTCGPDWRATTPASWRPRSQAASTASCSWSRVTGRP</sequence>
<feature type="compositionally biased region" description="Polar residues" evidence="1">
    <location>
        <begin position="77"/>
        <end position="86"/>
    </location>
</feature>
<dbReference type="EMBL" id="NBAG03000028">
    <property type="protein sequence ID" value="PNI97173.1"/>
    <property type="molecule type" value="Genomic_DNA"/>
</dbReference>
<dbReference type="AlphaFoldDB" id="A0A2J8QLL1"/>
<name>A0A2J8QLL1_PANTR</name>
<feature type="non-terminal residue" evidence="2">
    <location>
        <position position="1"/>
    </location>
</feature>
<evidence type="ECO:0000313" key="2">
    <source>
        <dbReference type="EMBL" id="PNI97173.1"/>
    </source>
</evidence>